<reference evidence="1" key="1">
    <citation type="submission" date="2013-07" db="EMBL/GenBank/DDBJ databases">
        <title>The genome of an arbuscular mycorrhizal fungus provides insights into the evolution of the oldest plant symbiosis.</title>
        <authorList>
            <consortium name="DOE Joint Genome Institute"/>
            <person name="Tisserant E."/>
            <person name="Malbreil M."/>
            <person name="Kuo A."/>
            <person name="Kohler A."/>
            <person name="Symeonidi A."/>
            <person name="Balestrini R."/>
            <person name="Charron P."/>
            <person name="Duensing N."/>
            <person name="Frei-dit-Frey N."/>
            <person name="Gianinazzi-Pearson V."/>
            <person name="Gilbert B."/>
            <person name="Handa Y."/>
            <person name="Hijri M."/>
            <person name="Kaul R."/>
            <person name="Kawaguchi M."/>
            <person name="Krajinski F."/>
            <person name="Lammers P."/>
            <person name="Lapierre D."/>
            <person name="Masclaux F.G."/>
            <person name="Murat C."/>
            <person name="Morin E."/>
            <person name="Ndikumana S."/>
            <person name="Pagni M."/>
            <person name="Petitpierre D."/>
            <person name="Requena N."/>
            <person name="Rosikiewicz P."/>
            <person name="Riley R."/>
            <person name="Saito K."/>
            <person name="San Clemente H."/>
            <person name="Shapiro H."/>
            <person name="van Tuinen D."/>
            <person name="Becard G."/>
            <person name="Bonfante P."/>
            <person name="Paszkowski U."/>
            <person name="Shachar-Hill Y."/>
            <person name="Young J.P."/>
            <person name="Sanders I.R."/>
            <person name="Henrissat B."/>
            <person name="Rensing S.A."/>
            <person name="Grigoriev I.V."/>
            <person name="Corradi N."/>
            <person name="Roux C."/>
            <person name="Martin F."/>
        </authorList>
    </citation>
    <scope>NUCLEOTIDE SEQUENCE</scope>
    <source>
        <strain evidence="1">DAOM 197198</strain>
    </source>
</reference>
<dbReference type="EMBL" id="KI301118">
    <property type="protein sequence ID" value="ERZ95598.1"/>
    <property type="molecule type" value="Genomic_DNA"/>
</dbReference>
<name>U9SI73_RHIID</name>
<dbReference type="AlphaFoldDB" id="U9SI73"/>
<evidence type="ECO:0000313" key="1">
    <source>
        <dbReference type="EMBL" id="ERZ95598.1"/>
    </source>
</evidence>
<protein>
    <submittedName>
        <fullName evidence="1">Uncharacterized protein</fullName>
    </submittedName>
</protein>
<organism evidence="1">
    <name type="scientific">Rhizophagus irregularis (strain DAOM 181602 / DAOM 197198 / MUCL 43194)</name>
    <name type="common">Arbuscular mycorrhizal fungus</name>
    <name type="synonym">Glomus intraradices</name>
    <dbReference type="NCBI Taxonomy" id="747089"/>
    <lineage>
        <taxon>Eukaryota</taxon>
        <taxon>Fungi</taxon>
        <taxon>Fungi incertae sedis</taxon>
        <taxon>Mucoromycota</taxon>
        <taxon>Glomeromycotina</taxon>
        <taxon>Glomeromycetes</taxon>
        <taxon>Glomerales</taxon>
        <taxon>Glomeraceae</taxon>
        <taxon>Rhizophagus</taxon>
    </lineage>
</organism>
<dbReference type="HOGENOM" id="CLU_2723502_0_0_1"/>
<sequence>MKKIKPVQEVNTMNASFNSRLQKPVKAEVNQKDKYTLYFFASIILSVSPSFVEGPLLPWLTSTYTADAFARS</sequence>
<accession>U9SI73</accession>
<gene>
    <name evidence="1" type="ORF">GLOINDRAFT_1426</name>
</gene>
<proteinExistence type="predicted"/>